<proteinExistence type="predicted"/>
<gene>
    <name evidence="1" type="ordered locus">Fluta_2731</name>
</gene>
<reference evidence="1 2" key="1">
    <citation type="journal article" date="2011" name="Stand. Genomic Sci.">
        <title>Complete genome sequence of the gliding freshwater bacterium Fluviicola taffensis type strain (RW262).</title>
        <authorList>
            <person name="Woyke T."/>
            <person name="Chertkov O."/>
            <person name="Lapidus A."/>
            <person name="Nolan M."/>
            <person name="Lucas S."/>
            <person name="Del Rio T.G."/>
            <person name="Tice H."/>
            <person name="Cheng J.F."/>
            <person name="Tapia R."/>
            <person name="Han C."/>
            <person name="Goodwin L."/>
            <person name="Pitluck S."/>
            <person name="Liolios K."/>
            <person name="Pagani I."/>
            <person name="Ivanova N."/>
            <person name="Huntemann M."/>
            <person name="Mavromatis K."/>
            <person name="Mikhailova N."/>
            <person name="Pati A."/>
            <person name="Chen A."/>
            <person name="Palaniappan K."/>
            <person name="Land M."/>
            <person name="Hauser L."/>
            <person name="Brambilla E.M."/>
            <person name="Rohde M."/>
            <person name="Mwirichia R."/>
            <person name="Sikorski J."/>
            <person name="Tindall B.J."/>
            <person name="Goker M."/>
            <person name="Bristow J."/>
            <person name="Eisen J.A."/>
            <person name="Markowitz V."/>
            <person name="Hugenholtz P."/>
            <person name="Klenk H.P."/>
            <person name="Kyrpides N.C."/>
        </authorList>
    </citation>
    <scope>NUCLEOTIDE SEQUENCE [LARGE SCALE GENOMIC DNA]</scope>
    <source>
        <strain evidence="2">DSM 16823 / RW262 / RW262</strain>
    </source>
</reference>
<reference evidence="2" key="2">
    <citation type="submission" date="2011-02" db="EMBL/GenBank/DDBJ databases">
        <title>The complete genome of Fluviicola taffensis DSM 16823.</title>
        <authorList>
            <consortium name="US DOE Joint Genome Institute (JGI-PGF)"/>
            <person name="Lucas S."/>
            <person name="Copeland A."/>
            <person name="Lapidus A."/>
            <person name="Bruce D."/>
            <person name="Goodwin L."/>
            <person name="Pitluck S."/>
            <person name="Kyrpides N."/>
            <person name="Mavromatis K."/>
            <person name="Ivanova N."/>
            <person name="Mikhailova N."/>
            <person name="Pagani I."/>
            <person name="Chertkov O."/>
            <person name="Detter J.C."/>
            <person name="Han C."/>
            <person name="Tapia R."/>
            <person name="Land M."/>
            <person name="Hauser L."/>
            <person name="Markowitz V."/>
            <person name="Cheng J.-F."/>
            <person name="Hugenholtz P."/>
            <person name="Woyke T."/>
            <person name="Wu D."/>
            <person name="Tindall B."/>
            <person name="Pomrenke H.G."/>
            <person name="Brambilla E."/>
            <person name="Klenk H.-P."/>
            <person name="Eisen J.A."/>
        </authorList>
    </citation>
    <scope>NUCLEOTIDE SEQUENCE [LARGE SCALE GENOMIC DNA]</scope>
    <source>
        <strain evidence="2">DSM 16823 / RW262 / RW262</strain>
    </source>
</reference>
<dbReference type="KEGG" id="fte:Fluta_2731"/>
<evidence type="ECO:0000313" key="1">
    <source>
        <dbReference type="EMBL" id="AEA44712.1"/>
    </source>
</evidence>
<evidence type="ECO:0000313" key="2">
    <source>
        <dbReference type="Proteomes" id="UP000007463"/>
    </source>
</evidence>
<name>F2IG77_FLUTR</name>
<evidence type="ECO:0008006" key="3">
    <source>
        <dbReference type="Google" id="ProtNLM"/>
    </source>
</evidence>
<dbReference type="EMBL" id="CP002542">
    <property type="protein sequence ID" value="AEA44712.1"/>
    <property type="molecule type" value="Genomic_DNA"/>
</dbReference>
<dbReference type="PROSITE" id="PS51257">
    <property type="entry name" value="PROKAR_LIPOPROTEIN"/>
    <property type="match status" value="1"/>
</dbReference>
<keyword evidence="2" id="KW-1185">Reference proteome</keyword>
<accession>F2IG77</accession>
<sequence>MRFLQFSLYSFILGSLLFLTSCKEDFDFSGDHVETPVLFGLLDRNDSLHYVKLTRTFSGSNNALDVALIEDSSYFADAVITIEEWLPNPATNVSTKYRTWTLQETILNTKAPGAFYSPHQKVYFFKTEAFNNANAPAVTEQNLTKALKDNANAIYKLKASINGGDIVVNAETKLVNGLSITTPSANGGNYKFRKTVSGTEEYTSTTVTAANGNAKVVDARLEFSFKEYFNGDSVQKSFMWKIGEFIGDQIQGSNSSFIINGESFYNLVRQNCTSDATINKRKFTSLKLYITGGSDELSKYILVNKPSSSLAQNKPSFTNLTRTDGGPVIGLFSSRLTVKQEKVSYNPAVPAYRALDKLSTRELCIGAITGSFSFCSDHITDNVESWYCQ</sequence>
<dbReference type="OrthoDB" id="1491128at2"/>
<organism evidence="1 2">
    <name type="scientific">Fluviicola taffensis (strain DSM 16823 / NCIMB 13979 / RW262)</name>
    <dbReference type="NCBI Taxonomy" id="755732"/>
    <lineage>
        <taxon>Bacteria</taxon>
        <taxon>Pseudomonadati</taxon>
        <taxon>Bacteroidota</taxon>
        <taxon>Flavobacteriia</taxon>
        <taxon>Flavobacteriales</taxon>
        <taxon>Crocinitomicaceae</taxon>
        <taxon>Fluviicola</taxon>
    </lineage>
</organism>
<dbReference type="STRING" id="755732.Fluta_2731"/>
<protein>
    <recommendedName>
        <fullName evidence="3">Lipoprotein</fullName>
    </recommendedName>
</protein>
<dbReference type="HOGENOM" id="CLU_849327_0_0_10"/>
<dbReference type="RefSeq" id="WP_013687481.1">
    <property type="nucleotide sequence ID" value="NC_015321.1"/>
</dbReference>
<dbReference type="Proteomes" id="UP000007463">
    <property type="component" value="Chromosome"/>
</dbReference>
<dbReference type="AlphaFoldDB" id="F2IG77"/>
<dbReference type="eggNOG" id="ENOG5032FVT">
    <property type="taxonomic scope" value="Bacteria"/>
</dbReference>